<keyword evidence="2" id="KW-1133">Transmembrane helix</keyword>
<feature type="transmembrane region" description="Helical" evidence="2">
    <location>
        <begin position="55"/>
        <end position="78"/>
    </location>
</feature>
<evidence type="ECO:0000256" key="1">
    <source>
        <dbReference type="ARBA" id="ARBA00022729"/>
    </source>
</evidence>
<name>A0A395M0R9_9BACT</name>
<dbReference type="Gene3D" id="3.30.1450.10">
    <property type="match status" value="1"/>
</dbReference>
<evidence type="ECO:0008006" key="5">
    <source>
        <dbReference type="Google" id="ProtNLM"/>
    </source>
</evidence>
<dbReference type="InterPro" id="IPR037873">
    <property type="entry name" value="BamE-like"/>
</dbReference>
<proteinExistence type="predicted"/>
<dbReference type="Proteomes" id="UP000266389">
    <property type="component" value="Unassembled WGS sequence"/>
</dbReference>
<protein>
    <recommendedName>
        <fullName evidence="5">DUF4190 domain-containing protein</fullName>
    </recommendedName>
</protein>
<evidence type="ECO:0000313" key="3">
    <source>
        <dbReference type="EMBL" id="RFM24379.1"/>
    </source>
</evidence>
<dbReference type="AlphaFoldDB" id="A0A395M0R9"/>
<evidence type="ECO:0000256" key="2">
    <source>
        <dbReference type="SAM" id="Phobius"/>
    </source>
</evidence>
<dbReference type="EMBL" id="PHFL01000039">
    <property type="protein sequence ID" value="RFM24379.1"/>
    <property type="molecule type" value="Genomic_DNA"/>
</dbReference>
<comment type="caution">
    <text evidence="3">The sequence shown here is derived from an EMBL/GenBank/DDBJ whole genome shotgun (WGS) entry which is preliminary data.</text>
</comment>
<organism evidence="3 4">
    <name type="scientific">Candidatus Thermochlorobacter aerophilus</name>
    <dbReference type="NCBI Taxonomy" id="1868324"/>
    <lineage>
        <taxon>Bacteria</taxon>
        <taxon>Pseudomonadati</taxon>
        <taxon>Chlorobiota</taxon>
        <taxon>Chlorobiia</taxon>
        <taxon>Chlorobiales</taxon>
        <taxon>Candidatus Thermochlorobacteriaceae</taxon>
        <taxon>Candidatus Thermochlorobacter</taxon>
    </lineage>
</organism>
<keyword evidence="1" id="KW-0732">Signal</keyword>
<evidence type="ECO:0000313" key="4">
    <source>
        <dbReference type="Proteomes" id="UP000266389"/>
    </source>
</evidence>
<accession>A0A395M0R9</accession>
<gene>
    <name evidence="3" type="ORF">D0433_05140</name>
</gene>
<sequence>MGVASLVLGIITILVAWVPCIGWFALLPALIGLILGIAEIVQKNGTKGDNTASPVLGYVGTGLNALSIGMIIVVTLLLGRGLEEVAKEAGYSSASEMFKDIKKSIDTLQTIQTALEPEQVTKANYNRIQPGMSLAEVEAILGKTTMSEEITKSSSQDGTLFWKIDGFRFVVITFENGKVKEKNQVGLD</sequence>
<reference evidence="3 4" key="1">
    <citation type="journal article" date="2011" name="ISME J.">
        <title>Community ecology of hot spring cyanobacterial mats: predominant populations and their functional potential.</title>
        <authorList>
            <person name="Klatt C.G."/>
            <person name="Wood J.M."/>
            <person name="Rusch D.B."/>
            <person name="Bateson M.M."/>
            <person name="Hamamura N."/>
            <person name="Heidelberg J.F."/>
            <person name="Grossman A.R."/>
            <person name="Bhaya D."/>
            <person name="Cohan F.M."/>
            <person name="Kuhl M."/>
            <person name="Bryant D.A."/>
            <person name="Ward D.M."/>
        </authorList>
    </citation>
    <scope>NUCLEOTIDE SEQUENCE [LARGE SCALE GENOMIC DNA]</scope>
    <source>
        <strain evidence="3">OS</strain>
    </source>
</reference>
<keyword evidence="2" id="KW-0812">Transmembrane</keyword>
<keyword evidence="2" id="KW-0472">Membrane</keyword>
<feature type="transmembrane region" description="Helical" evidence="2">
    <location>
        <begin position="7"/>
        <end position="35"/>
    </location>
</feature>